<protein>
    <submittedName>
        <fullName evidence="1">Uncharacterized protein</fullName>
    </submittedName>
</protein>
<dbReference type="GeneID" id="9465444"/>
<dbReference type="EMBL" id="DS028159">
    <property type="protein sequence ID" value="EEY64756.1"/>
    <property type="molecule type" value="Genomic_DNA"/>
</dbReference>
<sequence>MNTAKAKSGQVTAFNRFMDDWSVLVQMRSQDVQLSHSAADLDFPNRSHENETEQAMMMRLKLRKKL</sequence>
<evidence type="ECO:0000313" key="1">
    <source>
        <dbReference type="EMBL" id="EEY64756.1"/>
    </source>
</evidence>
<accession>D0NT88</accession>
<proteinExistence type="predicted"/>
<organism evidence="1 2">
    <name type="scientific">Phytophthora infestans (strain T30-4)</name>
    <name type="common">Potato late blight agent</name>
    <dbReference type="NCBI Taxonomy" id="403677"/>
    <lineage>
        <taxon>Eukaryota</taxon>
        <taxon>Sar</taxon>
        <taxon>Stramenopiles</taxon>
        <taxon>Oomycota</taxon>
        <taxon>Peronosporomycetes</taxon>
        <taxon>Peronosporales</taxon>
        <taxon>Peronosporaceae</taxon>
        <taxon>Phytophthora</taxon>
    </lineage>
</organism>
<keyword evidence="2" id="KW-1185">Reference proteome</keyword>
<reference evidence="2" key="1">
    <citation type="journal article" date="2009" name="Nature">
        <title>Genome sequence and analysis of the Irish potato famine pathogen Phytophthora infestans.</title>
        <authorList>
            <consortium name="The Broad Institute Genome Sequencing Platform"/>
            <person name="Haas B.J."/>
            <person name="Kamoun S."/>
            <person name="Zody M.C."/>
            <person name="Jiang R.H."/>
            <person name="Handsaker R.E."/>
            <person name="Cano L.M."/>
            <person name="Grabherr M."/>
            <person name="Kodira C.D."/>
            <person name="Raffaele S."/>
            <person name="Torto-Alalibo T."/>
            <person name="Bozkurt T.O."/>
            <person name="Ah-Fong A.M."/>
            <person name="Alvarado L."/>
            <person name="Anderson V.L."/>
            <person name="Armstrong M.R."/>
            <person name="Avrova A."/>
            <person name="Baxter L."/>
            <person name="Beynon J."/>
            <person name="Boevink P.C."/>
            <person name="Bollmann S.R."/>
            <person name="Bos J.I."/>
            <person name="Bulone V."/>
            <person name="Cai G."/>
            <person name="Cakir C."/>
            <person name="Carrington J.C."/>
            <person name="Chawner M."/>
            <person name="Conti L."/>
            <person name="Costanzo S."/>
            <person name="Ewan R."/>
            <person name="Fahlgren N."/>
            <person name="Fischbach M.A."/>
            <person name="Fugelstad J."/>
            <person name="Gilroy E.M."/>
            <person name="Gnerre S."/>
            <person name="Green P.J."/>
            <person name="Grenville-Briggs L.J."/>
            <person name="Griffith J."/>
            <person name="Grunwald N.J."/>
            <person name="Horn K."/>
            <person name="Horner N.R."/>
            <person name="Hu C.H."/>
            <person name="Huitema E."/>
            <person name="Jeong D.H."/>
            <person name="Jones A.M."/>
            <person name="Jones J.D."/>
            <person name="Jones R.W."/>
            <person name="Karlsson E.K."/>
            <person name="Kunjeti S.G."/>
            <person name="Lamour K."/>
            <person name="Liu Z."/>
            <person name="Ma L."/>
            <person name="Maclean D."/>
            <person name="Chibucos M.C."/>
            <person name="McDonald H."/>
            <person name="McWalters J."/>
            <person name="Meijer H.J."/>
            <person name="Morgan W."/>
            <person name="Morris P.F."/>
            <person name="Munro C.A."/>
            <person name="O'Neill K."/>
            <person name="Ospina-Giraldo M."/>
            <person name="Pinzon A."/>
            <person name="Pritchard L."/>
            <person name="Ramsahoye B."/>
            <person name="Ren Q."/>
            <person name="Restrepo S."/>
            <person name="Roy S."/>
            <person name="Sadanandom A."/>
            <person name="Savidor A."/>
            <person name="Schornack S."/>
            <person name="Schwartz D.C."/>
            <person name="Schumann U.D."/>
            <person name="Schwessinger B."/>
            <person name="Seyer L."/>
            <person name="Sharpe T."/>
            <person name="Silvar C."/>
            <person name="Song J."/>
            <person name="Studholme D.J."/>
            <person name="Sykes S."/>
            <person name="Thines M."/>
            <person name="van de Vondervoort P.J."/>
            <person name="Phuntumart V."/>
            <person name="Wawra S."/>
            <person name="Weide R."/>
            <person name="Win J."/>
            <person name="Young C."/>
            <person name="Zhou S."/>
            <person name="Fry W."/>
            <person name="Meyers B.C."/>
            <person name="van West P."/>
            <person name="Ristaino J."/>
            <person name="Govers F."/>
            <person name="Birch P.R."/>
            <person name="Whisson S.C."/>
            <person name="Judelson H.S."/>
            <person name="Nusbaum C."/>
        </authorList>
    </citation>
    <scope>NUCLEOTIDE SEQUENCE [LARGE SCALE GENOMIC DNA]</scope>
    <source>
        <strain evidence="2">T30-4</strain>
    </source>
</reference>
<dbReference type="AlphaFoldDB" id="D0NT88"/>
<dbReference type="InParanoid" id="D0NT88"/>
<name>D0NT88_PHYIT</name>
<gene>
    <name evidence="1" type="ORF">PITG_15528</name>
</gene>
<evidence type="ECO:0000313" key="2">
    <source>
        <dbReference type="Proteomes" id="UP000006643"/>
    </source>
</evidence>
<dbReference type="OMA" id="ETEQAMM"/>
<dbReference type="Proteomes" id="UP000006643">
    <property type="component" value="Unassembled WGS sequence"/>
</dbReference>
<dbReference type="KEGG" id="pif:PITG_15528"/>
<dbReference type="OrthoDB" id="149732at2759"/>
<dbReference type="eggNOG" id="ENOG502STQ1">
    <property type="taxonomic scope" value="Eukaryota"/>
</dbReference>
<dbReference type="RefSeq" id="XP_002897683.1">
    <property type="nucleotide sequence ID" value="XM_002897637.1"/>
</dbReference>
<dbReference type="VEuPathDB" id="FungiDB:PITG_15528"/>
<dbReference type="HOGENOM" id="CLU_2836764_0_0_1"/>